<feature type="chain" id="PRO_5047459180" description="Conjugative transposon protein TraN" evidence="1">
    <location>
        <begin position="21"/>
        <end position="240"/>
    </location>
</feature>
<dbReference type="Proteomes" id="UP001589589">
    <property type="component" value="Unassembled WGS sequence"/>
</dbReference>
<name>A0ABV5FI73_9FLAO</name>
<sequence length="240" mass="26408">MKQLLFFILLITTLSVSAQAEFATKFKPIPPANFGIKPKKTPLPGTIIPPMDIPGIKAPNVFNSTSIAPAQSQLNSSYQIGKTTSSFTMTPSNEFANPGDRYVPGMEKDLDKTLKDQGLKEGRGTLLKQNISFGDFKTKSDYFIIRLRDFGAIDGDLVKVSSNDKVIQSQVLLDSNFRDIRVVLDAGFNKMEFEALNIGTLGGNTAEIQILDDKKNVVIHDYWNNLAAGFKASIVVTKEE</sequence>
<gene>
    <name evidence="2" type="ORF">ACFFUQ_03895</name>
</gene>
<dbReference type="EMBL" id="JBHMEX010000013">
    <property type="protein sequence ID" value="MFB9063152.1"/>
    <property type="molecule type" value="Genomic_DNA"/>
</dbReference>
<keyword evidence="3" id="KW-1185">Reference proteome</keyword>
<proteinExistence type="predicted"/>
<protein>
    <recommendedName>
        <fullName evidence="4">Conjugative transposon protein TraN</fullName>
    </recommendedName>
</protein>
<comment type="caution">
    <text evidence="2">The sequence shown here is derived from an EMBL/GenBank/DDBJ whole genome shotgun (WGS) entry which is preliminary data.</text>
</comment>
<keyword evidence="1" id="KW-0732">Signal</keyword>
<organism evidence="2 3">
    <name type="scientific">Flavobacterium branchiarum</name>
    <dbReference type="NCBI Taxonomy" id="1114870"/>
    <lineage>
        <taxon>Bacteria</taxon>
        <taxon>Pseudomonadati</taxon>
        <taxon>Bacteroidota</taxon>
        <taxon>Flavobacteriia</taxon>
        <taxon>Flavobacteriales</taxon>
        <taxon>Flavobacteriaceae</taxon>
        <taxon>Flavobacterium</taxon>
    </lineage>
</organism>
<evidence type="ECO:0000256" key="1">
    <source>
        <dbReference type="SAM" id="SignalP"/>
    </source>
</evidence>
<evidence type="ECO:0000313" key="2">
    <source>
        <dbReference type="EMBL" id="MFB9063152.1"/>
    </source>
</evidence>
<evidence type="ECO:0008006" key="4">
    <source>
        <dbReference type="Google" id="ProtNLM"/>
    </source>
</evidence>
<reference evidence="2 3" key="1">
    <citation type="submission" date="2024-09" db="EMBL/GenBank/DDBJ databases">
        <authorList>
            <person name="Sun Q."/>
            <person name="Mori K."/>
        </authorList>
    </citation>
    <scope>NUCLEOTIDE SEQUENCE [LARGE SCALE GENOMIC DNA]</scope>
    <source>
        <strain evidence="2 3">CECT 7908</strain>
    </source>
</reference>
<accession>A0ABV5FI73</accession>
<evidence type="ECO:0000313" key="3">
    <source>
        <dbReference type="Proteomes" id="UP001589589"/>
    </source>
</evidence>
<dbReference type="RefSeq" id="WP_290265979.1">
    <property type="nucleotide sequence ID" value="NZ_JAUFQQ010000005.1"/>
</dbReference>
<feature type="signal peptide" evidence="1">
    <location>
        <begin position="1"/>
        <end position="20"/>
    </location>
</feature>